<dbReference type="EMBL" id="BAAAGF010000003">
    <property type="protein sequence ID" value="GAA0745303.1"/>
    <property type="molecule type" value="Genomic_DNA"/>
</dbReference>
<proteinExistence type="predicted"/>
<feature type="chain" id="PRO_5045591813" description="Secreted protein (Por secretion system target)" evidence="2">
    <location>
        <begin position="20"/>
        <end position="260"/>
    </location>
</feature>
<name>A0ABN1JRN0_9FLAO</name>
<organism evidence="3 4">
    <name type="scientific">Gaetbulibacter jejuensis</name>
    <dbReference type="NCBI Taxonomy" id="584607"/>
    <lineage>
        <taxon>Bacteria</taxon>
        <taxon>Pseudomonadati</taxon>
        <taxon>Bacteroidota</taxon>
        <taxon>Flavobacteriia</taxon>
        <taxon>Flavobacteriales</taxon>
        <taxon>Flavobacteriaceae</taxon>
        <taxon>Gaetbulibacter</taxon>
    </lineage>
</organism>
<dbReference type="Proteomes" id="UP001500736">
    <property type="component" value="Unassembled WGS sequence"/>
</dbReference>
<feature type="signal peptide" evidence="2">
    <location>
        <begin position="1"/>
        <end position="19"/>
    </location>
</feature>
<evidence type="ECO:0000313" key="4">
    <source>
        <dbReference type="Proteomes" id="UP001500736"/>
    </source>
</evidence>
<evidence type="ECO:0008006" key="5">
    <source>
        <dbReference type="Google" id="ProtNLM"/>
    </source>
</evidence>
<dbReference type="RefSeq" id="WP_343797991.1">
    <property type="nucleotide sequence ID" value="NZ_BAAAGF010000003.1"/>
</dbReference>
<evidence type="ECO:0000256" key="2">
    <source>
        <dbReference type="SAM" id="SignalP"/>
    </source>
</evidence>
<comment type="caution">
    <text evidence="3">The sequence shown here is derived from an EMBL/GenBank/DDBJ whole genome shotgun (WGS) entry which is preliminary data.</text>
</comment>
<accession>A0ABN1JRN0</accession>
<evidence type="ECO:0000256" key="1">
    <source>
        <dbReference type="ARBA" id="ARBA00022729"/>
    </source>
</evidence>
<keyword evidence="1 2" id="KW-0732">Signal</keyword>
<protein>
    <recommendedName>
        <fullName evidence="5">Secreted protein (Por secretion system target)</fullName>
    </recommendedName>
</protein>
<dbReference type="InterPro" id="IPR026444">
    <property type="entry name" value="Secre_tail"/>
</dbReference>
<dbReference type="NCBIfam" id="TIGR04183">
    <property type="entry name" value="Por_Secre_tail"/>
    <property type="match status" value="1"/>
</dbReference>
<gene>
    <name evidence="3" type="ORF">GCM10009431_20240</name>
</gene>
<reference evidence="3 4" key="1">
    <citation type="journal article" date="2019" name="Int. J. Syst. Evol. Microbiol.">
        <title>The Global Catalogue of Microorganisms (GCM) 10K type strain sequencing project: providing services to taxonomists for standard genome sequencing and annotation.</title>
        <authorList>
            <consortium name="The Broad Institute Genomics Platform"/>
            <consortium name="The Broad Institute Genome Sequencing Center for Infectious Disease"/>
            <person name="Wu L."/>
            <person name="Ma J."/>
        </authorList>
    </citation>
    <scope>NUCLEOTIDE SEQUENCE [LARGE SCALE GENOMIC DNA]</scope>
    <source>
        <strain evidence="3 4">JCM 15976</strain>
    </source>
</reference>
<evidence type="ECO:0000313" key="3">
    <source>
        <dbReference type="EMBL" id="GAA0745303.1"/>
    </source>
</evidence>
<sequence length="260" mass="28455">MKAIVTLLCVFLGSTISWAQVITFDDQGSVDGQALGNPYMIANNGETFVFTVSGVTGGPTTHRYRTTDSFGCGNTGLSHLSSGTFPATTWTIETQSGNEVDFGTIQFDNFFQCYVFAYELTIEGFKNNVSTGSQTFSVGGMNSIFTPNAAFDDVDKIVITCADLGNLGIDNINWSSSTLHNQSYLLSDSVQLRYSKNSNTIEINTLNSGAHLYKYTMYDISGNQVKEGNESKIETFQLSKGIYFVKLDFNIGTVLKKLTF</sequence>
<keyword evidence="4" id="KW-1185">Reference proteome</keyword>